<dbReference type="Gene3D" id="3.30.559.10">
    <property type="entry name" value="Chloramphenicol acetyltransferase-like domain"/>
    <property type="match status" value="2"/>
</dbReference>
<sequence>MDVVPVPLTDQLKPAHNIRTRTFFVVEECLDKNIMRTTLDCLIRDHWRKLGGRLVTRRNDGLLEYQIPKSFEKDHLLFNWSVQEYDHSVDKVASAIRSPAQDSGPQFLPSMTTVDSWFRPSDWPYHRTDEPPNAPFLYIHLSLFTDASVVCLSIPHVVADQFGLASIMKAWLGLMEGKAPPPFAGYERDLLPGSSKAYEDYSENETFRKGRERIFRTGEYLLVLLPFIPDLVLNSKEESHILFFPLPLIRSLRERCSQTLKEQHADFSRVSDGDIISATLAKLSRMNKKTPRMVALSAAVNLRGLIPELDADRREGFIHNSIISATARVQMQPSTPVSEVAYAHRRAIEEAMEARDIEICMAVIREKVRRGQGNHTCEPFERSYHTTNWCAAWRDLDFGPAIIGENKNENGRPKFLVLGQSGERGTPLRCELFVFATSMAVRATKFCVVSSMILSRNEEGYWVQFSASRPCMKQIKEYLAKDPNLEKF</sequence>
<gene>
    <name evidence="1" type="ORF">QQS21_000018</name>
</gene>
<dbReference type="EMBL" id="JASWJB010000001">
    <property type="protein sequence ID" value="KAK2616930.1"/>
    <property type="molecule type" value="Genomic_DNA"/>
</dbReference>
<reference evidence="1" key="1">
    <citation type="submission" date="2023-06" db="EMBL/GenBank/DDBJ databases">
        <title>Conoideocrella luteorostrata (Hypocreales: Clavicipitaceae), a potential biocontrol fungus for elongate hemlock scale in United States Christmas tree production areas.</title>
        <authorList>
            <person name="Barrett H."/>
            <person name="Lovett B."/>
            <person name="Macias A.M."/>
            <person name="Stajich J.E."/>
            <person name="Kasson M.T."/>
        </authorList>
    </citation>
    <scope>NUCLEOTIDE SEQUENCE</scope>
    <source>
        <strain evidence="1">ARSEF 14590</strain>
    </source>
</reference>
<name>A0AAJ0D078_9HYPO</name>
<protein>
    <submittedName>
        <fullName evidence="1">Uncharacterized protein</fullName>
    </submittedName>
</protein>
<dbReference type="InterPro" id="IPR023213">
    <property type="entry name" value="CAT-like_dom_sf"/>
</dbReference>
<evidence type="ECO:0000313" key="2">
    <source>
        <dbReference type="Proteomes" id="UP001251528"/>
    </source>
</evidence>
<dbReference type="AlphaFoldDB" id="A0AAJ0D078"/>
<comment type="caution">
    <text evidence="1">The sequence shown here is derived from an EMBL/GenBank/DDBJ whole genome shotgun (WGS) entry which is preliminary data.</text>
</comment>
<keyword evidence="2" id="KW-1185">Reference proteome</keyword>
<dbReference type="Proteomes" id="UP001251528">
    <property type="component" value="Unassembled WGS sequence"/>
</dbReference>
<organism evidence="1 2">
    <name type="scientific">Conoideocrella luteorostrata</name>
    <dbReference type="NCBI Taxonomy" id="1105319"/>
    <lineage>
        <taxon>Eukaryota</taxon>
        <taxon>Fungi</taxon>
        <taxon>Dikarya</taxon>
        <taxon>Ascomycota</taxon>
        <taxon>Pezizomycotina</taxon>
        <taxon>Sordariomycetes</taxon>
        <taxon>Hypocreomycetidae</taxon>
        <taxon>Hypocreales</taxon>
        <taxon>Clavicipitaceae</taxon>
        <taxon>Conoideocrella</taxon>
    </lineage>
</organism>
<proteinExistence type="predicted"/>
<evidence type="ECO:0000313" key="1">
    <source>
        <dbReference type="EMBL" id="KAK2616930.1"/>
    </source>
</evidence>
<accession>A0AAJ0D078</accession>